<dbReference type="CDD" id="cd02440">
    <property type="entry name" value="AdoMet_MTases"/>
    <property type="match status" value="1"/>
</dbReference>
<dbReference type="InterPro" id="IPR029063">
    <property type="entry name" value="SAM-dependent_MTases_sf"/>
</dbReference>
<dbReference type="GO" id="GO:0032259">
    <property type="term" value="P:methylation"/>
    <property type="evidence" value="ECO:0007669"/>
    <property type="project" value="UniProtKB-KW"/>
</dbReference>
<keyword evidence="3 6" id="KW-0489">Methyltransferase</keyword>
<evidence type="ECO:0000256" key="1">
    <source>
        <dbReference type="ARBA" id="ARBA00009741"/>
    </source>
</evidence>
<dbReference type="OrthoDB" id="9785995at2"/>
<dbReference type="GO" id="GO:0016279">
    <property type="term" value="F:protein-lysine N-methyltransferase activity"/>
    <property type="evidence" value="ECO:0007669"/>
    <property type="project" value="RHEA"/>
</dbReference>
<dbReference type="EMBL" id="FMUX01000025">
    <property type="protein sequence ID" value="SCY83829.1"/>
    <property type="molecule type" value="Genomic_DNA"/>
</dbReference>
<name>A0A1G5J7P8_9BACT</name>
<dbReference type="STRING" id="419481.SAMN05216233_12561"/>
<dbReference type="HAMAP" id="MF_00735">
    <property type="entry name" value="Methyltr_PrmA"/>
    <property type="match status" value="1"/>
</dbReference>
<dbReference type="Proteomes" id="UP000198870">
    <property type="component" value="Unassembled WGS sequence"/>
</dbReference>
<dbReference type="Gene3D" id="3.40.50.150">
    <property type="entry name" value="Vaccinia Virus protein VP39"/>
    <property type="match status" value="1"/>
</dbReference>
<dbReference type="InterPro" id="IPR050078">
    <property type="entry name" value="Ribosomal_L11_MeTrfase_PrmA"/>
</dbReference>
<dbReference type="Pfam" id="PF06325">
    <property type="entry name" value="PrmA"/>
    <property type="match status" value="1"/>
</dbReference>
<dbReference type="SUPFAM" id="SSF53335">
    <property type="entry name" value="S-adenosyl-L-methionine-dependent methyltransferases"/>
    <property type="match status" value="1"/>
</dbReference>
<accession>A0A1G5J7P8</accession>
<protein>
    <recommendedName>
        <fullName evidence="6">Ribosomal protein L11 methyltransferase</fullName>
        <shortName evidence="6">L11 Mtase</shortName>
        <ecNumber evidence="6">2.1.1.-</ecNumber>
    </recommendedName>
</protein>
<dbReference type="GO" id="GO:0005840">
    <property type="term" value="C:ribosome"/>
    <property type="evidence" value="ECO:0007669"/>
    <property type="project" value="UniProtKB-KW"/>
</dbReference>
<keyword evidence="2 6" id="KW-0963">Cytoplasm</keyword>
<keyword evidence="4 6" id="KW-0808">Transferase</keyword>
<comment type="similarity">
    <text evidence="1 6">Belongs to the methyltransferase superfamily. PrmA family.</text>
</comment>
<keyword evidence="8" id="KW-1185">Reference proteome</keyword>
<dbReference type="GO" id="GO:0005737">
    <property type="term" value="C:cytoplasm"/>
    <property type="evidence" value="ECO:0007669"/>
    <property type="project" value="UniProtKB-SubCell"/>
</dbReference>
<gene>
    <name evidence="6" type="primary">prmA</name>
    <name evidence="7" type="ORF">SAMN05216233_12561</name>
</gene>
<evidence type="ECO:0000256" key="5">
    <source>
        <dbReference type="ARBA" id="ARBA00022691"/>
    </source>
</evidence>
<comment type="catalytic activity">
    <reaction evidence="6">
        <text>L-lysyl-[protein] + 3 S-adenosyl-L-methionine = N(6),N(6),N(6)-trimethyl-L-lysyl-[protein] + 3 S-adenosyl-L-homocysteine + 3 H(+)</text>
        <dbReference type="Rhea" id="RHEA:54192"/>
        <dbReference type="Rhea" id="RHEA-COMP:9752"/>
        <dbReference type="Rhea" id="RHEA-COMP:13826"/>
        <dbReference type="ChEBI" id="CHEBI:15378"/>
        <dbReference type="ChEBI" id="CHEBI:29969"/>
        <dbReference type="ChEBI" id="CHEBI:57856"/>
        <dbReference type="ChEBI" id="CHEBI:59789"/>
        <dbReference type="ChEBI" id="CHEBI:61961"/>
    </reaction>
</comment>
<feature type="binding site" evidence="6">
    <location>
        <position position="198"/>
    </location>
    <ligand>
        <name>S-adenosyl-L-methionine</name>
        <dbReference type="ChEBI" id="CHEBI:59789"/>
    </ligand>
</feature>
<dbReference type="PANTHER" id="PTHR43648:SF1">
    <property type="entry name" value="ELECTRON TRANSFER FLAVOPROTEIN BETA SUBUNIT LYSINE METHYLTRANSFERASE"/>
    <property type="match status" value="1"/>
</dbReference>
<feature type="binding site" evidence="6">
    <location>
        <position position="241"/>
    </location>
    <ligand>
        <name>S-adenosyl-L-methionine</name>
        <dbReference type="ChEBI" id="CHEBI:59789"/>
    </ligand>
</feature>
<evidence type="ECO:0000313" key="8">
    <source>
        <dbReference type="Proteomes" id="UP000198870"/>
    </source>
</evidence>
<comment type="function">
    <text evidence="6">Methylates ribosomal protein L11.</text>
</comment>
<sequence length="306" mass="32784">MSWLEIRVTYSPCGDLPADELIAEEFSAVGIGSVSVTLPDVEPVEGWDPGGYSQDTEYAVTGYLSMDGSEGDAVNDLKGRLEALKQRTGIACDVATDTLPETDWNESWKENFKPVHLTKNFVVRPTWEAYEPAEGEKVISIDPGMAFGTGTHPTTRLCVEMIEHHAKEGMTVLDVGTGSGILLVAASLCGATEGLGVDNDPVAVETAAENLALNRVPEGFSVICADLISQAGKAYDLVVANILAEVVVELLGDIHKVVHDDSLVILSGILEEKGPMVEARLEETGFVLTESHAEESWLVMVAKKKA</sequence>
<comment type="subcellular location">
    <subcellularLocation>
        <location evidence="6">Cytoplasm</location>
    </subcellularLocation>
</comment>
<dbReference type="RefSeq" id="WP_092214953.1">
    <property type="nucleotide sequence ID" value="NZ_FMUX01000025.1"/>
</dbReference>
<evidence type="ECO:0000256" key="4">
    <source>
        <dbReference type="ARBA" id="ARBA00022679"/>
    </source>
</evidence>
<evidence type="ECO:0000256" key="6">
    <source>
        <dbReference type="HAMAP-Rule" id="MF_00735"/>
    </source>
</evidence>
<dbReference type="InterPro" id="IPR004498">
    <property type="entry name" value="Ribosomal_PrmA_MeTrfase"/>
</dbReference>
<evidence type="ECO:0000313" key="7">
    <source>
        <dbReference type="EMBL" id="SCY83829.1"/>
    </source>
</evidence>
<organism evidence="7 8">
    <name type="scientific">Desulfoluna spongiiphila</name>
    <dbReference type="NCBI Taxonomy" id="419481"/>
    <lineage>
        <taxon>Bacteria</taxon>
        <taxon>Pseudomonadati</taxon>
        <taxon>Thermodesulfobacteriota</taxon>
        <taxon>Desulfobacteria</taxon>
        <taxon>Desulfobacterales</taxon>
        <taxon>Desulfolunaceae</taxon>
        <taxon>Desulfoluna</taxon>
    </lineage>
</organism>
<dbReference type="PANTHER" id="PTHR43648">
    <property type="entry name" value="ELECTRON TRANSFER FLAVOPROTEIN BETA SUBUNIT LYSINE METHYLTRANSFERASE"/>
    <property type="match status" value="1"/>
</dbReference>
<dbReference type="AlphaFoldDB" id="A0A1G5J7P8"/>
<feature type="binding site" evidence="6">
    <location>
        <position position="155"/>
    </location>
    <ligand>
        <name>S-adenosyl-L-methionine</name>
        <dbReference type="ChEBI" id="CHEBI:59789"/>
    </ligand>
</feature>
<keyword evidence="7" id="KW-0687">Ribonucleoprotein</keyword>
<proteinExistence type="inferred from homology"/>
<dbReference type="NCBIfam" id="TIGR00406">
    <property type="entry name" value="prmA"/>
    <property type="match status" value="1"/>
</dbReference>
<keyword evidence="7" id="KW-0689">Ribosomal protein</keyword>
<feature type="binding site" evidence="6">
    <location>
        <position position="176"/>
    </location>
    <ligand>
        <name>S-adenosyl-L-methionine</name>
        <dbReference type="ChEBI" id="CHEBI:59789"/>
    </ligand>
</feature>
<evidence type="ECO:0000256" key="2">
    <source>
        <dbReference type="ARBA" id="ARBA00022490"/>
    </source>
</evidence>
<evidence type="ECO:0000256" key="3">
    <source>
        <dbReference type="ARBA" id="ARBA00022603"/>
    </source>
</evidence>
<reference evidence="7 8" key="1">
    <citation type="submission" date="2016-10" db="EMBL/GenBank/DDBJ databases">
        <authorList>
            <person name="de Groot N.N."/>
        </authorList>
    </citation>
    <scope>NUCLEOTIDE SEQUENCE [LARGE SCALE GENOMIC DNA]</scope>
    <source>
        <strain evidence="7 8">AA1</strain>
    </source>
</reference>
<dbReference type="EC" id="2.1.1.-" evidence="6"/>
<keyword evidence="5 6" id="KW-0949">S-adenosyl-L-methionine</keyword>